<accession>A0A380BU85</accession>
<evidence type="ECO:0000313" key="2">
    <source>
        <dbReference type="Proteomes" id="UP000254893"/>
    </source>
</evidence>
<dbReference type="EMBL" id="UGYW01000002">
    <property type="protein sequence ID" value="SUJ07227.1"/>
    <property type="molecule type" value="Genomic_DNA"/>
</dbReference>
<organism evidence="1 2">
    <name type="scientific">Sphingobacterium spiritivorum</name>
    <name type="common">Flavobacterium spiritivorum</name>
    <dbReference type="NCBI Taxonomy" id="258"/>
    <lineage>
        <taxon>Bacteria</taxon>
        <taxon>Pseudomonadati</taxon>
        <taxon>Bacteroidota</taxon>
        <taxon>Sphingobacteriia</taxon>
        <taxon>Sphingobacteriales</taxon>
        <taxon>Sphingobacteriaceae</taxon>
        <taxon>Sphingobacterium</taxon>
    </lineage>
</organism>
<dbReference type="AlphaFoldDB" id="A0A380BU85"/>
<protein>
    <submittedName>
        <fullName evidence="1">Uncharacterized protein</fullName>
    </submittedName>
</protein>
<sequence>MNDISTINRDEIEYNAKIESDLLNYKQHAQKMIRDFEKFNNFFI</sequence>
<name>A0A380BU85_SPHSI</name>
<proteinExistence type="predicted"/>
<gene>
    <name evidence="1" type="ORF">NCTC11388_01735</name>
</gene>
<reference evidence="1 2" key="1">
    <citation type="submission" date="2018-06" db="EMBL/GenBank/DDBJ databases">
        <authorList>
            <consortium name="Pathogen Informatics"/>
            <person name="Doyle S."/>
        </authorList>
    </citation>
    <scope>NUCLEOTIDE SEQUENCE [LARGE SCALE GENOMIC DNA]</scope>
    <source>
        <strain evidence="1 2">NCTC11388</strain>
    </source>
</reference>
<dbReference type="Proteomes" id="UP000254893">
    <property type="component" value="Unassembled WGS sequence"/>
</dbReference>
<evidence type="ECO:0000313" key="1">
    <source>
        <dbReference type="EMBL" id="SUJ07227.1"/>
    </source>
</evidence>